<feature type="region of interest" description="Disordered" evidence="2">
    <location>
        <begin position="17"/>
        <end position="37"/>
    </location>
</feature>
<dbReference type="InterPro" id="IPR036770">
    <property type="entry name" value="Ankyrin_rpt-contain_sf"/>
</dbReference>
<dbReference type="PANTHER" id="PTHR24133:SF40">
    <property type="entry name" value="ANKYRIN REPEAT DOMAIN 44"/>
    <property type="match status" value="1"/>
</dbReference>
<evidence type="ECO:0000313" key="4">
    <source>
        <dbReference type="Proteomes" id="UP000019132"/>
    </source>
</evidence>
<dbReference type="STRING" id="431595.K3WAE8"/>
<dbReference type="Pfam" id="PF13637">
    <property type="entry name" value="Ank_4"/>
    <property type="match status" value="1"/>
</dbReference>
<proteinExistence type="predicted"/>
<evidence type="ECO:0000313" key="3">
    <source>
        <dbReference type="EnsemblProtists" id="PYU1_T001939"/>
    </source>
</evidence>
<feature type="repeat" description="ANK" evidence="1">
    <location>
        <begin position="453"/>
        <end position="485"/>
    </location>
</feature>
<dbReference type="PROSITE" id="PS50088">
    <property type="entry name" value="ANK_REPEAT"/>
    <property type="match status" value="3"/>
</dbReference>
<keyword evidence="4" id="KW-1185">Reference proteome</keyword>
<reference evidence="4" key="1">
    <citation type="journal article" date="2010" name="Genome Biol.">
        <title>Genome sequence of the necrotrophic plant pathogen Pythium ultimum reveals original pathogenicity mechanisms and effector repertoire.</title>
        <authorList>
            <person name="Levesque C.A."/>
            <person name="Brouwer H."/>
            <person name="Cano L."/>
            <person name="Hamilton J.P."/>
            <person name="Holt C."/>
            <person name="Huitema E."/>
            <person name="Raffaele S."/>
            <person name="Robideau G.P."/>
            <person name="Thines M."/>
            <person name="Win J."/>
            <person name="Zerillo M.M."/>
            <person name="Beakes G.W."/>
            <person name="Boore J.L."/>
            <person name="Busam D."/>
            <person name="Dumas B."/>
            <person name="Ferriera S."/>
            <person name="Fuerstenberg S.I."/>
            <person name="Gachon C.M."/>
            <person name="Gaulin E."/>
            <person name="Govers F."/>
            <person name="Grenville-Briggs L."/>
            <person name="Horner N."/>
            <person name="Hostetler J."/>
            <person name="Jiang R.H."/>
            <person name="Johnson J."/>
            <person name="Krajaejun T."/>
            <person name="Lin H."/>
            <person name="Meijer H.J."/>
            <person name="Moore B."/>
            <person name="Morris P."/>
            <person name="Phuntmart V."/>
            <person name="Puiu D."/>
            <person name="Shetty J."/>
            <person name="Stajich J.E."/>
            <person name="Tripathy S."/>
            <person name="Wawra S."/>
            <person name="van West P."/>
            <person name="Whitty B.R."/>
            <person name="Coutinho P.M."/>
            <person name="Henrissat B."/>
            <person name="Martin F."/>
            <person name="Thomas P.D."/>
            <person name="Tyler B.M."/>
            <person name="De Vries R.P."/>
            <person name="Kamoun S."/>
            <person name="Yandell M."/>
            <person name="Tisserat N."/>
            <person name="Buell C.R."/>
        </authorList>
    </citation>
    <scope>NUCLEOTIDE SEQUENCE</scope>
    <source>
        <strain evidence="4">DAOM:BR144</strain>
    </source>
</reference>
<dbReference type="InterPro" id="IPR002110">
    <property type="entry name" value="Ankyrin_rpt"/>
</dbReference>
<dbReference type="Pfam" id="PF12796">
    <property type="entry name" value="Ank_2"/>
    <property type="match status" value="1"/>
</dbReference>
<dbReference type="SMART" id="SM00248">
    <property type="entry name" value="ANK"/>
    <property type="match status" value="6"/>
</dbReference>
<dbReference type="InParanoid" id="K3WAE8"/>
<dbReference type="InterPro" id="IPR052391">
    <property type="entry name" value="E3_Ligase-Neurotoxin"/>
</dbReference>
<dbReference type="EMBL" id="GL376634">
    <property type="status" value="NOT_ANNOTATED_CDS"/>
    <property type="molecule type" value="Genomic_DNA"/>
</dbReference>
<dbReference type="HOGENOM" id="CLU_524296_0_0_1"/>
<keyword evidence="1" id="KW-0040">ANK repeat</keyword>
<dbReference type="eggNOG" id="KOG4177">
    <property type="taxonomic scope" value="Eukaryota"/>
</dbReference>
<protein>
    <submittedName>
        <fullName evidence="3">Uncharacterized protein</fullName>
    </submittedName>
</protein>
<reference evidence="4" key="2">
    <citation type="submission" date="2010-04" db="EMBL/GenBank/DDBJ databases">
        <authorList>
            <person name="Buell R."/>
            <person name="Hamilton J."/>
            <person name="Hostetler J."/>
        </authorList>
    </citation>
    <scope>NUCLEOTIDE SEQUENCE [LARGE SCALE GENOMIC DNA]</scope>
    <source>
        <strain evidence="4">DAOM:BR144</strain>
    </source>
</reference>
<dbReference type="AlphaFoldDB" id="K3WAE8"/>
<dbReference type="PROSITE" id="PS50297">
    <property type="entry name" value="ANK_REP_REGION"/>
    <property type="match status" value="1"/>
</dbReference>
<dbReference type="Gene3D" id="1.25.40.20">
    <property type="entry name" value="Ankyrin repeat-containing domain"/>
    <property type="match status" value="2"/>
</dbReference>
<name>K3WAE8_GLOUD</name>
<sequence length="520" mass="58805">MEWLALNAQLEQKKKAKLRRQQRELKRQQKQQEEREYQRRKITQRCAEMQREELLSRAMEQLYKEEVERKLLELKREQDLKMFQQVAYVRKRAQELGLPVATPGLSALERLQELETRIAEKESALQRVSMARQRLDALPKQKKMLKKIMGEFFTSSLQKKVERAVYKLECDHLLSLFDPESHTCGNRADALLNHESKNGFTPVLAAIFCKKLSILRRLLEMGAEPNFETSWGMTPLLASVMTDNVVALSILMEFRVNLSYMTRQGVRAIHLAADKGRLNALKMLCWGGADINATASNGRPAVVQAVISNQLEALKILLAFQANELAQDQNGMSASNWAAKLKFTHMVPLLDSSISSSSLLAQIMEDEEEDSAAKLVSAVAHLAYQRRTKLLETAMRNRDVGRLIQLLEDPSFSPNYEDAHGNTPFLILCEVGSCKEVMFCLKKKAAPAHQNRNGVNALIAASYRGDINVLELLIAAGCSLLTRDFKGWDCYRYLSKFDHPDAVENLTDSTGLIGISAAKH</sequence>
<feature type="compositionally biased region" description="Basic and acidic residues" evidence="2">
    <location>
        <begin position="21"/>
        <end position="37"/>
    </location>
</feature>
<feature type="repeat" description="ANK" evidence="1">
    <location>
        <begin position="198"/>
        <end position="230"/>
    </location>
</feature>
<dbReference type="VEuPathDB" id="FungiDB:PYU1_G001937"/>
<accession>K3WAE8</accession>
<dbReference type="Proteomes" id="UP000019132">
    <property type="component" value="Unassembled WGS sequence"/>
</dbReference>
<dbReference type="PANTHER" id="PTHR24133">
    <property type="entry name" value="ANKYRIN DOMAIN-CONTAINING"/>
    <property type="match status" value="1"/>
</dbReference>
<feature type="repeat" description="ANK" evidence="1">
    <location>
        <begin position="264"/>
        <end position="296"/>
    </location>
</feature>
<reference evidence="3" key="3">
    <citation type="submission" date="2015-02" db="UniProtKB">
        <authorList>
            <consortium name="EnsemblProtists"/>
        </authorList>
    </citation>
    <scope>IDENTIFICATION</scope>
    <source>
        <strain evidence="3">DAOM BR144</strain>
    </source>
</reference>
<evidence type="ECO:0000256" key="1">
    <source>
        <dbReference type="PROSITE-ProRule" id="PRU00023"/>
    </source>
</evidence>
<organism evidence="3 4">
    <name type="scientific">Globisporangium ultimum (strain ATCC 200006 / CBS 805.95 / DAOM BR144)</name>
    <name type="common">Pythium ultimum</name>
    <dbReference type="NCBI Taxonomy" id="431595"/>
    <lineage>
        <taxon>Eukaryota</taxon>
        <taxon>Sar</taxon>
        <taxon>Stramenopiles</taxon>
        <taxon>Oomycota</taxon>
        <taxon>Peronosporomycetes</taxon>
        <taxon>Pythiales</taxon>
        <taxon>Pythiaceae</taxon>
        <taxon>Globisporangium</taxon>
    </lineage>
</organism>
<dbReference type="SUPFAM" id="SSF48403">
    <property type="entry name" value="Ankyrin repeat"/>
    <property type="match status" value="2"/>
</dbReference>
<dbReference type="EnsemblProtists" id="PYU1_T001939">
    <property type="protein sequence ID" value="PYU1_T001939"/>
    <property type="gene ID" value="PYU1_G001937"/>
</dbReference>
<evidence type="ECO:0000256" key="2">
    <source>
        <dbReference type="SAM" id="MobiDB-lite"/>
    </source>
</evidence>